<evidence type="ECO:0000313" key="3">
    <source>
        <dbReference type="Proteomes" id="UP000005870"/>
    </source>
</evidence>
<dbReference type="Proteomes" id="UP000005870">
    <property type="component" value="Chromosome"/>
</dbReference>
<reference evidence="2 3" key="1">
    <citation type="journal article" date="2012" name="J. Bacteriol.">
        <title>Complete Genome Sequence of the BTEX-Degrading Bacterium Pseudoxanthomonas spadix BD-a59.</title>
        <authorList>
            <person name="Lee S.H."/>
            <person name="Jin H.M."/>
            <person name="Lee H.J."/>
            <person name="Kim J.M."/>
            <person name="Jeon C.O."/>
        </authorList>
    </citation>
    <scope>NUCLEOTIDE SEQUENCE [LARGE SCALE GENOMIC DNA]</scope>
    <source>
        <strain evidence="2 3">BD-a59</strain>
    </source>
</reference>
<dbReference type="GO" id="GO:0016646">
    <property type="term" value="F:oxidoreductase activity, acting on the CH-NH group of donors, NAD or NADP as acceptor"/>
    <property type="evidence" value="ECO:0007669"/>
    <property type="project" value="UniProtKB-ARBA"/>
</dbReference>
<dbReference type="HOGENOM" id="CLU_059021_3_4_6"/>
<dbReference type="InterPro" id="IPR012349">
    <property type="entry name" value="Split_barrel_FMN-bd"/>
</dbReference>
<organism evidence="2 3">
    <name type="scientific">Pseudoxanthomonas spadix (strain BD-a59)</name>
    <dbReference type="NCBI Taxonomy" id="1045855"/>
    <lineage>
        <taxon>Bacteria</taxon>
        <taxon>Pseudomonadati</taxon>
        <taxon>Pseudomonadota</taxon>
        <taxon>Gammaproteobacteria</taxon>
        <taxon>Lysobacterales</taxon>
        <taxon>Lysobacteraceae</taxon>
        <taxon>Pseudoxanthomonas</taxon>
    </lineage>
</organism>
<gene>
    <name evidence="2" type="ordered locus">DSC_00880</name>
</gene>
<dbReference type="RefSeq" id="WP_014162150.1">
    <property type="nucleotide sequence ID" value="NC_016147.2"/>
</dbReference>
<accession>G7USW8</accession>
<feature type="domain" description="Flavin reductase like" evidence="1">
    <location>
        <begin position="24"/>
        <end position="170"/>
    </location>
</feature>
<dbReference type="OrthoDB" id="9794638at2"/>
<protein>
    <recommendedName>
        <fullName evidence="1">Flavin reductase like domain-containing protein</fullName>
    </recommendedName>
</protein>
<dbReference type="GO" id="GO:0010181">
    <property type="term" value="F:FMN binding"/>
    <property type="evidence" value="ECO:0007669"/>
    <property type="project" value="InterPro"/>
</dbReference>
<name>G7USW8_PSEUP</name>
<dbReference type="InterPro" id="IPR002563">
    <property type="entry name" value="Flavin_Rdtase-like_dom"/>
</dbReference>
<proteinExistence type="predicted"/>
<dbReference type="STRING" id="1045855.DSC_00880"/>
<keyword evidence="3" id="KW-1185">Reference proteome</keyword>
<dbReference type="PANTHER" id="PTHR43812:SF2">
    <property type="entry name" value="FLAVIN REDUCTASE LIKE DOMAIN-CONTAINING PROTEIN"/>
    <property type="match status" value="1"/>
</dbReference>
<dbReference type="Pfam" id="PF01613">
    <property type="entry name" value="Flavin_Reduct"/>
    <property type="match status" value="1"/>
</dbReference>
<dbReference type="KEGG" id="psd:DSC_00880"/>
<sequence length="207" mass="22247">MGNLHFYRPGQGHGLAHDPFKAILAPRPIGWIGSVSADGVRNLAPYSFFGAFCDTPPIIGFSSSGWKDSVRNVQARGVFTWNLASRAQAEAMNLSSAPFAPEVDEFERAGLVALPGKVVDAPFVEGAPAAFECRLTQLLQLTDADGHALEQWLVLGEVVGVHIDRRWLVDGVYDTAAAGPILRAGGLDRYAQITPEAMFEMARPTGV</sequence>
<dbReference type="EMBL" id="CP003093">
    <property type="protein sequence ID" value="AER54829.1"/>
    <property type="molecule type" value="Genomic_DNA"/>
</dbReference>
<evidence type="ECO:0000259" key="1">
    <source>
        <dbReference type="SMART" id="SM00903"/>
    </source>
</evidence>
<dbReference type="PANTHER" id="PTHR43812">
    <property type="entry name" value="BLR2425 PROTEIN"/>
    <property type="match status" value="1"/>
</dbReference>
<dbReference type="SMART" id="SM00903">
    <property type="entry name" value="Flavin_Reduct"/>
    <property type="match status" value="1"/>
</dbReference>
<evidence type="ECO:0000313" key="2">
    <source>
        <dbReference type="EMBL" id="AER54829.1"/>
    </source>
</evidence>
<dbReference type="SUPFAM" id="SSF50475">
    <property type="entry name" value="FMN-binding split barrel"/>
    <property type="match status" value="1"/>
</dbReference>
<dbReference type="eggNOG" id="COG1853">
    <property type="taxonomic scope" value="Bacteria"/>
</dbReference>
<dbReference type="Gene3D" id="2.30.110.10">
    <property type="entry name" value="Electron Transport, Fmn-binding Protein, Chain A"/>
    <property type="match status" value="1"/>
</dbReference>
<dbReference type="AlphaFoldDB" id="G7USW8"/>